<dbReference type="RefSeq" id="WP_209642924.1">
    <property type="nucleotide sequence ID" value="NZ_JAGINW010000001.1"/>
</dbReference>
<dbReference type="Gene3D" id="1.20.120.520">
    <property type="entry name" value="nmb1532 protein domain like"/>
    <property type="match status" value="1"/>
</dbReference>
<evidence type="ECO:0000259" key="1">
    <source>
        <dbReference type="Pfam" id="PF01814"/>
    </source>
</evidence>
<reference evidence="2 3" key="1">
    <citation type="submission" date="2021-03" db="EMBL/GenBank/DDBJ databases">
        <title>Sequencing the genomes of 1000 actinobacteria strains.</title>
        <authorList>
            <person name="Klenk H.-P."/>
        </authorList>
    </citation>
    <scope>NUCLEOTIDE SEQUENCE [LARGE SCALE GENOMIC DNA]</scope>
    <source>
        <strain evidence="2 3">DSM 46670</strain>
    </source>
</reference>
<gene>
    <name evidence="2" type="ORF">JOF56_006154</name>
</gene>
<feature type="domain" description="Hemerythrin-like" evidence="1">
    <location>
        <begin position="7"/>
        <end position="121"/>
    </location>
</feature>
<name>A0ABS4TN30_9PSEU</name>
<dbReference type="Pfam" id="PF01814">
    <property type="entry name" value="Hemerythrin"/>
    <property type="match status" value="1"/>
</dbReference>
<sequence length="179" mass="19678">MTTDLSSVLAAAHQDLAGLLHEVETSPASPEHRRQLADHMITELVAHAVAEEQHLYPAVREYLPDGERIVKARLTEHAETEQTMTELQNMSPADAQFELLLSKLTTETRRHIEDTETVLLPGLQKACPAADRREIGAKLLHTKQIAPGRPHPAAADRKSGDLILDPGVCLVEKVRNALA</sequence>
<accession>A0ABS4TN30</accession>
<evidence type="ECO:0000313" key="3">
    <source>
        <dbReference type="Proteomes" id="UP001519332"/>
    </source>
</evidence>
<dbReference type="Proteomes" id="UP001519332">
    <property type="component" value="Unassembled WGS sequence"/>
</dbReference>
<dbReference type="PANTHER" id="PTHR35585:SF1">
    <property type="entry name" value="HHE DOMAIN PROTEIN (AFU_ORTHOLOGUE AFUA_4G00730)"/>
    <property type="match status" value="1"/>
</dbReference>
<organism evidence="2 3">
    <name type="scientific">Kibdelosporangium banguiense</name>
    <dbReference type="NCBI Taxonomy" id="1365924"/>
    <lineage>
        <taxon>Bacteria</taxon>
        <taxon>Bacillati</taxon>
        <taxon>Actinomycetota</taxon>
        <taxon>Actinomycetes</taxon>
        <taxon>Pseudonocardiales</taxon>
        <taxon>Pseudonocardiaceae</taxon>
        <taxon>Kibdelosporangium</taxon>
    </lineage>
</organism>
<comment type="caution">
    <text evidence="2">The sequence shown here is derived from an EMBL/GenBank/DDBJ whole genome shotgun (WGS) entry which is preliminary data.</text>
</comment>
<proteinExistence type="predicted"/>
<keyword evidence="3" id="KW-1185">Reference proteome</keyword>
<dbReference type="InterPro" id="IPR012312">
    <property type="entry name" value="Hemerythrin-like"/>
</dbReference>
<evidence type="ECO:0000313" key="2">
    <source>
        <dbReference type="EMBL" id="MBP2325769.1"/>
    </source>
</evidence>
<dbReference type="EMBL" id="JAGINW010000001">
    <property type="protein sequence ID" value="MBP2325769.1"/>
    <property type="molecule type" value="Genomic_DNA"/>
</dbReference>
<dbReference type="PANTHER" id="PTHR35585">
    <property type="entry name" value="HHE DOMAIN PROTEIN (AFU_ORTHOLOGUE AFUA_4G00730)"/>
    <property type="match status" value="1"/>
</dbReference>
<protein>
    <submittedName>
        <fullName evidence="2">Iron-sulfur cluster repair protein YtfE (RIC family)</fullName>
    </submittedName>
</protein>